<dbReference type="InterPro" id="IPR050095">
    <property type="entry name" value="ECF_ABC_transporter_ATP-bd"/>
</dbReference>
<dbReference type="GO" id="GO:0043190">
    <property type="term" value="C:ATP-binding cassette (ABC) transporter complex"/>
    <property type="evidence" value="ECO:0007669"/>
    <property type="project" value="TreeGrafter"/>
</dbReference>
<sequence>MALIHLADASLTRSGASAPALAGLAFSVPAGETLAVWGGNGSGKTTLAHWLAGWVPELLVASTEGTATFDGMPLTGRRPADWATDIQYVGSTPASHLTGCAFSVAQEVAFGPENLGQSPDAIRQVVNTSLALCDAGHLAHRHPASLSGGETQRVVLAAALAMQPRLLVLDQAFSRLTPAAARSCLDTLHRQVREQGLAVVLLESHFDLAARYADRAVVLQAGRQVASGTPREVMDTALQHVTACDALRVAQAARAAGHWCPDIPAPVTPLEALQAFAAQK</sequence>
<organism evidence="7 8">
    <name type="scientific">Laribacter hongkongensis</name>
    <dbReference type="NCBI Taxonomy" id="168471"/>
    <lineage>
        <taxon>Bacteria</taxon>
        <taxon>Pseudomonadati</taxon>
        <taxon>Pseudomonadota</taxon>
        <taxon>Betaproteobacteria</taxon>
        <taxon>Neisseriales</taxon>
        <taxon>Aquaspirillaceae</taxon>
        <taxon>Laribacter</taxon>
    </lineage>
</organism>
<dbReference type="InterPro" id="IPR003593">
    <property type="entry name" value="AAA+_ATPase"/>
</dbReference>
<keyword evidence="2" id="KW-0813">Transport</keyword>
<dbReference type="Pfam" id="PF00005">
    <property type="entry name" value="ABC_tran"/>
    <property type="match status" value="1"/>
</dbReference>
<protein>
    <submittedName>
        <fullName evidence="7">Putative ATP-binding protein of ABC transport system</fullName>
    </submittedName>
</protein>
<keyword evidence="3" id="KW-0472">Membrane</keyword>
<evidence type="ECO:0000256" key="2">
    <source>
        <dbReference type="ARBA" id="ARBA00022448"/>
    </source>
</evidence>
<name>A0A248LJF0_9NEIS</name>
<dbReference type="CDD" id="cd03225">
    <property type="entry name" value="ABC_cobalt_CbiO_domain1"/>
    <property type="match status" value="1"/>
</dbReference>
<dbReference type="Proteomes" id="UP000197424">
    <property type="component" value="Chromosome"/>
</dbReference>
<dbReference type="EMBL" id="CP022115">
    <property type="protein sequence ID" value="ASJ24877.1"/>
    <property type="molecule type" value="Genomic_DNA"/>
</dbReference>
<accession>A0A248LJF0</accession>
<comment type="similarity">
    <text evidence="1">Belongs to the ABC transporter superfamily.</text>
</comment>
<keyword evidence="3" id="KW-1003">Cell membrane</keyword>
<dbReference type="PANTHER" id="PTHR43553:SF24">
    <property type="entry name" value="ENERGY-COUPLING FACTOR TRANSPORTER ATP-BINDING PROTEIN ECFA1"/>
    <property type="match status" value="1"/>
</dbReference>
<dbReference type="RefSeq" id="WP_088860983.1">
    <property type="nucleotide sequence ID" value="NZ_CP022115.1"/>
</dbReference>
<gene>
    <name evidence="7" type="ORF">LHGZ1_2046</name>
</gene>
<evidence type="ECO:0000259" key="6">
    <source>
        <dbReference type="PROSITE" id="PS50893"/>
    </source>
</evidence>
<evidence type="ECO:0000256" key="5">
    <source>
        <dbReference type="ARBA" id="ARBA00022840"/>
    </source>
</evidence>
<evidence type="ECO:0000256" key="1">
    <source>
        <dbReference type="ARBA" id="ARBA00005417"/>
    </source>
</evidence>
<dbReference type="SUPFAM" id="SSF52540">
    <property type="entry name" value="P-loop containing nucleoside triphosphate hydrolases"/>
    <property type="match status" value="1"/>
</dbReference>
<dbReference type="GO" id="GO:0016887">
    <property type="term" value="F:ATP hydrolysis activity"/>
    <property type="evidence" value="ECO:0007669"/>
    <property type="project" value="InterPro"/>
</dbReference>
<evidence type="ECO:0000313" key="7">
    <source>
        <dbReference type="EMBL" id="ASJ24877.1"/>
    </source>
</evidence>
<dbReference type="InterPro" id="IPR027417">
    <property type="entry name" value="P-loop_NTPase"/>
</dbReference>
<dbReference type="SMART" id="SM00382">
    <property type="entry name" value="AAA"/>
    <property type="match status" value="1"/>
</dbReference>
<dbReference type="AlphaFoldDB" id="A0A248LJF0"/>
<dbReference type="OrthoDB" id="9760776at2"/>
<evidence type="ECO:0000256" key="4">
    <source>
        <dbReference type="ARBA" id="ARBA00022741"/>
    </source>
</evidence>
<evidence type="ECO:0000313" key="8">
    <source>
        <dbReference type="Proteomes" id="UP000197424"/>
    </source>
</evidence>
<evidence type="ECO:0000256" key="3">
    <source>
        <dbReference type="ARBA" id="ARBA00022475"/>
    </source>
</evidence>
<dbReference type="PANTHER" id="PTHR43553">
    <property type="entry name" value="HEAVY METAL TRANSPORTER"/>
    <property type="match status" value="1"/>
</dbReference>
<dbReference type="InterPro" id="IPR003439">
    <property type="entry name" value="ABC_transporter-like_ATP-bd"/>
</dbReference>
<keyword evidence="5 7" id="KW-0067">ATP-binding</keyword>
<dbReference type="PROSITE" id="PS50893">
    <property type="entry name" value="ABC_TRANSPORTER_2"/>
    <property type="match status" value="1"/>
</dbReference>
<keyword evidence="4" id="KW-0547">Nucleotide-binding</keyword>
<dbReference type="InterPro" id="IPR015856">
    <property type="entry name" value="ABC_transpr_CbiO/EcfA_su"/>
</dbReference>
<dbReference type="GO" id="GO:0042626">
    <property type="term" value="F:ATPase-coupled transmembrane transporter activity"/>
    <property type="evidence" value="ECO:0007669"/>
    <property type="project" value="TreeGrafter"/>
</dbReference>
<dbReference type="Gene3D" id="3.40.50.300">
    <property type="entry name" value="P-loop containing nucleotide triphosphate hydrolases"/>
    <property type="match status" value="1"/>
</dbReference>
<feature type="domain" description="ABC transporter" evidence="6">
    <location>
        <begin position="4"/>
        <end position="246"/>
    </location>
</feature>
<proteinExistence type="inferred from homology"/>
<dbReference type="GO" id="GO:0005524">
    <property type="term" value="F:ATP binding"/>
    <property type="evidence" value="ECO:0007669"/>
    <property type="project" value="UniProtKB-KW"/>
</dbReference>
<reference evidence="8" key="1">
    <citation type="submission" date="2017-06" db="EMBL/GenBank/DDBJ databases">
        <title>Whole genome sequence of Laribacter hongkongensis LHGZ1.</title>
        <authorList>
            <person name="Chen D."/>
            <person name="Wu H."/>
            <person name="Chen J."/>
        </authorList>
    </citation>
    <scope>NUCLEOTIDE SEQUENCE [LARGE SCALE GENOMIC DNA]</scope>
    <source>
        <strain evidence="8">LHGZ1</strain>
    </source>
</reference>